<comment type="caution">
    <text evidence="2">The sequence shown here is derived from an EMBL/GenBank/DDBJ whole genome shotgun (WGS) entry which is preliminary data.</text>
</comment>
<gene>
    <name evidence="2" type="ORF">Cob_v010857</name>
</gene>
<proteinExistence type="predicted"/>
<evidence type="ECO:0000259" key="1">
    <source>
        <dbReference type="Pfam" id="PF24864"/>
    </source>
</evidence>
<evidence type="ECO:0000313" key="2">
    <source>
        <dbReference type="EMBL" id="TDZ16197.1"/>
    </source>
</evidence>
<name>A0A484FH34_COLOR</name>
<protein>
    <recommendedName>
        <fullName evidence="1">DUF7730 domain-containing protein</fullName>
    </recommendedName>
</protein>
<feature type="domain" description="DUF7730" evidence="1">
    <location>
        <begin position="46"/>
        <end position="124"/>
    </location>
</feature>
<accession>A0A484FH34</accession>
<reference evidence="3" key="2">
    <citation type="journal article" date="2019" name="Mol. Plant Microbe Interact.">
        <title>Genome sequence resources for four phytopathogenic fungi from the Colletotrichum orbiculare species complex.</title>
        <authorList>
            <person name="Gan P."/>
            <person name="Tsushima A."/>
            <person name="Narusaka M."/>
            <person name="Narusaka Y."/>
            <person name="Takano Y."/>
            <person name="Kubo Y."/>
            <person name="Shirasu K."/>
        </authorList>
    </citation>
    <scope>GENOME REANNOTATION</scope>
    <source>
        <strain evidence="3">104-T / ATCC 96160 / CBS 514.97 / LARS 414 / MAFF 240422</strain>
    </source>
</reference>
<evidence type="ECO:0000313" key="3">
    <source>
        <dbReference type="Proteomes" id="UP000014480"/>
    </source>
</evidence>
<dbReference type="InterPro" id="IPR056632">
    <property type="entry name" value="DUF7730"/>
</dbReference>
<dbReference type="AlphaFoldDB" id="A0A484FH34"/>
<dbReference type="OrthoDB" id="515692at2759"/>
<dbReference type="Proteomes" id="UP000014480">
    <property type="component" value="Unassembled WGS sequence"/>
</dbReference>
<keyword evidence="3" id="KW-1185">Reference proteome</keyword>
<reference evidence="3" key="1">
    <citation type="journal article" date="2013" name="New Phytol.">
        <title>Comparative genomic and transcriptomic analyses reveal the hemibiotrophic stage shift of Colletotrichum fungi.</title>
        <authorList>
            <person name="Gan P."/>
            <person name="Ikeda K."/>
            <person name="Irieda H."/>
            <person name="Narusaka M."/>
            <person name="O'Connell R.J."/>
            <person name="Narusaka Y."/>
            <person name="Takano Y."/>
            <person name="Kubo Y."/>
            <person name="Shirasu K."/>
        </authorList>
    </citation>
    <scope>NUCLEOTIDE SEQUENCE [LARGE SCALE GENOMIC DNA]</scope>
    <source>
        <strain evidence="3">104-T / ATCC 96160 / CBS 514.97 / LARS 414 / MAFF 240422</strain>
    </source>
</reference>
<dbReference type="STRING" id="1213857.A0A484FH34"/>
<sequence>MLQLHTSMALVRHLRVCLGYRRPQIAQPRVSRTGSGGGLCGCTIGALGWLRACRQAYVEGIEVLYSTNTFVVESRDLLDSLLRSADCGYIILQQHLAMIKSLELRLEVLLFGDASQPRFSRKSDMDKMRQLPNLAGLTTSFPNIHSLIISFSDYLYNDWDVRPAARLLDIDRLLLRPLAAALGHLMTEQETHVVVELPSNVFRDLGGLKLKEEPRGDEWGDGKGLWLRYPTESSDYWIKQGVESDLFWDCEGRPRRLSNIVNNTDRHHTHLT</sequence>
<dbReference type="EMBL" id="AMCV02000036">
    <property type="protein sequence ID" value="TDZ16197.1"/>
    <property type="molecule type" value="Genomic_DNA"/>
</dbReference>
<organism evidence="2 3">
    <name type="scientific">Colletotrichum orbiculare (strain 104-T / ATCC 96160 / CBS 514.97 / LARS 414 / MAFF 240422)</name>
    <name type="common">Cucumber anthracnose fungus</name>
    <name type="synonym">Colletotrichum lagenarium</name>
    <dbReference type="NCBI Taxonomy" id="1213857"/>
    <lineage>
        <taxon>Eukaryota</taxon>
        <taxon>Fungi</taxon>
        <taxon>Dikarya</taxon>
        <taxon>Ascomycota</taxon>
        <taxon>Pezizomycotina</taxon>
        <taxon>Sordariomycetes</taxon>
        <taxon>Hypocreomycetidae</taxon>
        <taxon>Glomerellales</taxon>
        <taxon>Glomerellaceae</taxon>
        <taxon>Colletotrichum</taxon>
        <taxon>Colletotrichum orbiculare species complex</taxon>
    </lineage>
</organism>
<dbReference type="Pfam" id="PF24864">
    <property type="entry name" value="DUF7730"/>
    <property type="match status" value="1"/>
</dbReference>